<protein>
    <submittedName>
        <fullName evidence="2">Uncharacterized protein</fullName>
    </submittedName>
</protein>
<evidence type="ECO:0000256" key="1">
    <source>
        <dbReference type="SAM" id="MobiDB-lite"/>
    </source>
</evidence>
<sequence>MAFSTNMSVAESSVYRAIYDVGEQPLQLVGPGVAQPWAPDTLGDSTQRWTFLQKLLAIEKAHDCRRIEREKQTLKEQPQVKKSKRSDLTAEPSIPDLQPRWLHGQVLEESPGEPAGSDACCRTVSYLPSLDTGNQTSTYASHSGTPVGKHAHQTLNNDLTAWPNTDNDPSMPAGDLTTPVSLRLSRQDSSVHDLRSRRKRQLRLPPILLPRVYTVNPRPLQCREFLTPTTIRGPITDEEWEDLKNCRYIRQAVPRFCLQLDPSNLSSFEY</sequence>
<organism evidence="2 3">
    <name type="scientific">Candidula unifasciata</name>
    <dbReference type="NCBI Taxonomy" id="100452"/>
    <lineage>
        <taxon>Eukaryota</taxon>
        <taxon>Metazoa</taxon>
        <taxon>Spiralia</taxon>
        <taxon>Lophotrochozoa</taxon>
        <taxon>Mollusca</taxon>
        <taxon>Gastropoda</taxon>
        <taxon>Heterobranchia</taxon>
        <taxon>Euthyneura</taxon>
        <taxon>Panpulmonata</taxon>
        <taxon>Eupulmonata</taxon>
        <taxon>Stylommatophora</taxon>
        <taxon>Helicina</taxon>
        <taxon>Helicoidea</taxon>
        <taxon>Geomitridae</taxon>
        <taxon>Candidula</taxon>
    </lineage>
</organism>
<comment type="caution">
    <text evidence="2">The sequence shown here is derived from an EMBL/GenBank/DDBJ whole genome shotgun (WGS) entry which is preliminary data.</text>
</comment>
<keyword evidence="3" id="KW-1185">Reference proteome</keyword>
<accession>A0A8S3ZIT9</accession>
<dbReference type="EMBL" id="CAJHNH020002746">
    <property type="protein sequence ID" value="CAG5127620.1"/>
    <property type="molecule type" value="Genomic_DNA"/>
</dbReference>
<proteinExistence type="predicted"/>
<evidence type="ECO:0000313" key="3">
    <source>
        <dbReference type="Proteomes" id="UP000678393"/>
    </source>
</evidence>
<reference evidence="2" key="1">
    <citation type="submission" date="2021-04" db="EMBL/GenBank/DDBJ databases">
        <authorList>
            <consortium name="Molecular Ecology Group"/>
        </authorList>
    </citation>
    <scope>NUCLEOTIDE SEQUENCE</scope>
</reference>
<dbReference type="AlphaFoldDB" id="A0A8S3ZIT9"/>
<evidence type="ECO:0000313" key="2">
    <source>
        <dbReference type="EMBL" id="CAG5127620.1"/>
    </source>
</evidence>
<name>A0A8S3ZIT9_9EUPU</name>
<dbReference type="Proteomes" id="UP000678393">
    <property type="component" value="Unassembled WGS sequence"/>
</dbReference>
<feature type="region of interest" description="Disordered" evidence="1">
    <location>
        <begin position="69"/>
        <end position="101"/>
    </location>
</feature>
<dbReference type="OrthoDB" id="6087628at2759"/>
<gene>
    <name evidence="2" type="ORF">CUNI_LOCUS13178</name>
</gene>